<name>A0A8H9GHN2_9MICO</name>
<dbReference type="EMBL" id="BMPT01000008">
    <property type="protein sequence ID" value="GGM27574.1"/>
    <property type="molecule type" value="Genomic_DNA"/>
</dbReference>
<evidence type="ECO:0000313" key="3">
    <source>
        <dbReference type="Proteomes" id="UP000655589"/>
    </source>
</evidence>
<proteinExistence type="predicted"/>
<reference evidence="2" key="1">
    <citation type="journal article" date="2014" name="Int. J. Syst. Evol. Microbiol.">
        <title>Complete genome sequence of Corynebacterium casei LMG S-19264T (=DSM 44701T), isolated from a smear-ripened cheese.</title>
        <authorList>
            <consortium name="US DOE Joint Genome Institute (JGI-PGF)"/>
            <person name="Walter F."/>
            <person name="Albersmeier A."/>
            <person name="Kalinowski J."/>
            <person name="Ruckert C."/>
        </authorList>
    </citation>
    <scope>NUCLEOTIDE SEQUENCE</scope>
    <source>
        <strain evidence="2">JCM 3051</strain>
    </source>
</reference>
<dbReference type="AlphaFoldDB" id="A0A8H9GHN2"/>
<keyword evidence="3" id="KW-1185">Reference proteome</keyword>
<feature type="compositionally biased region" description="Low complexity" evidence="1">
    <location>
        <begin position="419"/>
        <end position="441"/>
    </location>
</feature>
<organism evidence="2 3">
    <name type="scientific">Promicromonospora citrea</name>
    <dbReference type="NCBI Taxonomy" id="43677"/>
    <lineage>
        <taxon>Bacteria</taxon>
        <taxon>Bacillati</taxon>
        <taxon>Actinomycetota</taxon>
        <taxon>Actinomycetes</taxon>
        <taxon>Micrococcales</taxon>
        <taxon>Promicromonosporaceae</taxon>
        <taxon>Promicromonospora</taxon>
    </lineage>
</organism>
<dbReference type="Proteomes" id="UP000655589">
    <property type="component" value="Unassembled WGS sequence"/>
</dbReference>
<gene>
    <name evidence="2" type="ORF">GCM10010102_24060</name>
</gene>
<accession>A0A8H9GHN2</accession>
<evidence type="ECO:0000256" key="1">
    <source>
        <dbReference type="SAM" id="MobiDB-lite"/>
    </source>
</evidence>
<protein>
    <recommendedName>
        <fullName evidence="4">Polysaccharide pyruvyl transferase WcaK-like protein</fullName>
    </recommendedName>
</protein>
<evidence type="ECO:0000313" key="2">
    <source>
        <dbReference type="EMBL" id="GGM27574.1"/>
    </source>
</evidence>
<dbReference type="RefSeq" id="WP_171106745.1">
    <property type="nucleotide sequence ID" value="NZ_BMPT01000008.1"/>
</dbReference>
<sequence length="463" mass="50589">MKRQHLLHLDLKTVYSYGDQLLFELVRQTFNAWGDGAYFDVTTTSPFRQEATASLVDDINENFDAVVIGGGGIFPRRTNAMPASGWQWNITTELLARLRKPVIVFGAGNPAPFDPERHNPVFRRHINQTMAQSIFFGLRSTGAVDDMRAWLDEPAAATQLTLQPCPTTIGRVLLPGLAGAGPATEQRIGVQVGLETAHVDSGLAPDAIFPRLREIVLGLQGDGWDVEFLGHKRADMAFFRRYGEELGLTGRALYGAPSVLFDGVRTYARLPLVLGARGHSQMIPFGLGNIPLSLGTNDKIRYFAHEIGHPEFLVDPWSEDLADVALARVREVSARRAELHAELAATQQRFVDTTRANLATIYERLTGETVTADLVPYSDRELSLAQASWTQDYERRRLVEAAEAASTGVARQEGGGVVPGAAPAPAATRAPAPSGTTAGAGIKAMVPPGLRKRLRRIRRLARR</sequence>
<feature type="region of interest" description="Disordered" evidence="1">
    <location>
        <begin position="409"/>
        <end position="441"/>
    </location>
</feature>
<comment type="caution">
    <text evidence="2">The sequence shown here is derived from an EMBL/GenBank/DDBJ whole genome shotgun (WGS) entry which is preliminary data.</text>
</comment>
<evidence type="ECO:0008006" key="4">
    <source>
        <dbReference type="Google" id="ProtNLM"/>
    </source>
</evidence>
<reference evidence="2" key="2">
    <citation type="submission" date="2020-09" db="EMBL/GenBank/DDBJ databases">
        <authorList>
            <person name="Sun Q."/>
            <person name="Ohkuma M."/>
        </authorList>
    </citation>
    <scope>NUCLEOTIDE SEQUENCE</scope>
    <source>
        <strain evidence="2">JCM 3051</strain>
    </source>
</reference>